<dbReference type="PANTHER" id="PTHR48071:SF18">
    <property type="entry name" value="DELETED IN MALIGNANT BRAIN TUMORS 1 PROTEIN-RELATED"/>
    <property type="match status" value="1"/>
</dbReference>
<feature type="domain" description="SRCR" evidence="4">
    <location>
        <begin position="49"/>
        <end position="144"/>
    </location>
</feature>
<dbReference type="InterPro" id="IPR036772">
    <property type="entry name" value="SRCR-like_dom_sf"/>
</dbReference>
<gene>
    <name evidence="5" type="ORF">MDA_GLEAN10013947</name>
</gene>
<sequence length="144" mass="15618">MSVPLGVFLAKQGLSLYLETVLHWRGGAYTHTKPQGPSSPLTRESLAAVRIIGSVKRGRAEVFYNGVWGTICDDGWDNSDATVFCRMLGYSVGKALFSMIPGSGSIWLDDVACQGTETSLWNCNKSNWGSHNCNHNEDAGVECS</sequence>
<evidence type="ECO:0000259" key="4">
    <source>
        <dbReference type="PROSITE" id="PS50287"/>
    </source>
</evidence>
<evidence type="ECO:0000256" key="2">
    <source>
        <dbReference type="ARBA" id="ARBA00023180"/>
    </source>
</evidence>
<dbReference type="PROSITE" id="PS50287">
    <property type="entry name" value="SRCR_2"/>
    <property type="match status" value="1"/>
</dbReference>
<keyword evidence="5" id="KW-0675">Receptor</keyword>
<name>L5LHL7_MYODS</name>
<dbReference type="EMBL" id="KB111613">
    <property type="protein sequence ID" value="ELK25702.1"/>
    <property type="molecule type" value="Genomic_DNA"/>
</dbReference>
<dbReference type="AlphaFoldDB" id="L5LHL7"/>
<dbReference type="SMART" id="SM00202">
    <property type="entry name" value="SR"/>
    <property type="match status" value="1"/>
</dbReference>
<protein>
    <submittedName>
        <fullName evidence="5">Macrophage receptor MARCO</fullName>
    </submittedName>
</protein>
<keyword evidence="1 3" id="KW-1015">Disulfide bond</keyword>
<feature type="disulfide bond" evidence="3">
    <location>
        <begin position="113"/>
        <end position="123"/>
    </location>
</feature>
<dbReference type="PANTHER" id="PTHR48071">
    <property type="entry name" value="SRCR DOMAIN-CONTAINING PROTEIN"/>
    <property type="match status" value="1"/>
</dbReference>
<dbReference type="Gene3D" id="3.10.250.10">
    <property type="entry name" value="SRCR-like domain"/>
    <property type="match status" value="1"/>
</dbReference>
<organism evidence="5 6">
    <name type="scientific">Myotis davidii</name>
    <name type="common">David's myotis</name>
    <dbReference type="NCBI Taxonomy" id="225400"/>
    <lineage>
        <taxon>Eukaryota</taxon>
        <taxon>Metazoa</taxon>
        <taxon>Chordata</taxon>
        <taxon>Craniata</taxon>
        <taxon>Vertebrata</taxon>
        <taxon>Euteleostomi</taxon>
        <taxon>Mammalia</taxon>
        <taxon>Eutheria</taxon>
        <taxon>Laurasiatheria</taxon>
        <taxon>Chiroptera</taxon>
        <taxon>Yangochiroptera</taxon>
        <taxon>Vespertilionidae</taxon>
        <taxon>Myotis</taxon>
    </lineage>
</organism>
<keyword evidence="6" id="KW-1185">Reference proteome</keyword>
<evidence type="ECO:0000256" key="3">
    <source>
        <dbReference type="PROSITE-ProRule" id="PRU00196"/>
    </source>
</evidence>
<dbReference type="GO" id="GO:0016020">
    <property type="term" value="C:membrane"/>
    <property type="evidence" value="ECO:0007669"/>
    <property type="project" value="InterPro"/>
</dbReference>
<proteinExistence type="predicted"/>
<evidence type="ECO:0000313" key="6">
    <source>
        <dbReference type="Proteomes" id="UP000010556"/>
    </source>
</evidence>
<keyword evidence="2" id="KW-0325">Glycoprotein</keyword>
<reference evidence="6" key="1">
    <citation type="journal article" date="2013" name="Science">
        <title>Comparative analysis of bat genomes provides insight into the evolution of flight and immunity.</title>
        <authorList>
            <person name="Zhang G."/>
            <person name="Cowled C."/>
            <person name="Shi Z."/>
            <person name="Huang Z."/>
            <person name="Bishop-Lilly K.A."/>
            <person name="Fang X."/>
            <person name="Wynne J.W."/>
            <person name="Xiong Z."/>
            <person name="Baker M.L."/>
            <person name="Zhao W."/>
            <person name="Tachedjian M."/>
            <person name="Zhu Y."/>
            <person name="Zhou P."/>
            <person name="Jiang X."/>
            <person name="Ng J."/>
            <person name="Yang L."/>
            <person name="Wu L."/>
            <person name="Xiao J."/>
            <person name="Feng Y."/>
            <person name="Chen Y."/>
            <person name="Sun X."/>
            <person name="Zhang Y."/>
            <person name="Marsh G.A."/>
            <person name="Crameri G."/>
            <person name="Broder C.C."/>
            <person name="Frey K.G."/>
            <person name="Wang L.F."/>
            <person name="Wang J."/>
        </authorList>
    </citation>
    <scope>NUCLEOTIDE SEQUENCE [LARGE SCALE GENOMIC DNA]</scope>
</reference>
<accession>L5LHL7</accession>
<dbReference type="Pfam" id="PF00530">
    <property type="entry name" value="SRCR"/>
    <property type="match status" value="1"/>
</dbReference>
<dbReference type="InterPro" id="IPR001190">
    <property type="entry name" value="SRCR"/>
</dbReference>
<dbReference type="PRINTS" id="PR00258">
    <property type="entry name" value="SPERACTRCPTR"/>
</dbReference>
<dbReference type="SUPFAM" id="SSF56487">
    <property type="entry name" value="SRCR-like"/>
    <property type="match status" value="1"/>
</dbReference>
<comment type="caution">
    <text evidence="3">Lacks conserved residue(s) required for the propagation of feature annotation.</text>
</comment>
<evidence type="ECO:0000256" key="1">
    <source>
        <dbReference type="ARBA" id="ARBA00023157"/>
    </source>
</evidence>
<dbReference type="eggNOG" id="ENOG502QWN1">
    <property type="taxonomic scope" value="Eukaryota"/>
</dbReference>
<dbReference type="Proteomes" id="UP000010556">
    <property type="component" value="Unassembled WGS sequence"/>
</dbReference>
<evidence type="ECO:0000313" key="5">
    <source>
        <dbReference type="EMBL" id="ELK25702.1"/>
    </source>
</evidence>
<dbReference type="FunFam" id="3.10.250.10:FF:000011">
    <property type="entry name" value="Scavenger receptor class A member 5"/>
    <property type="match status" value="1"/>
</dbReference>